<dbReference type="PANTHER" id="PTHR16008:SF6">
    <property type="entry name" value="SI:DKEY-12E7.1"/>
    <property type="match status" value="1"/>
</dbReference>
<dbReference type="InterPro" id="IPR039588">
    <property type="entry name" value="FBXO4"/>
</dbReference>
<evidence type="ECO:0000313" key="3">
    <source>
        <dbReference type="EMBL" id="RUS68766.1"/>
    </source>
</evidence>
<dbReference type="InterPro" id="IPR036047">
    <property type="entry name" value="F-box-like_dom_sf"/>
</dbReference>
<feature type="compositionally biased region" description="Basic residues" evidence="1">
    <location>
        <begin position="7"/>
        <end position="20"/>
    </location>
</feature>
<comment type="caution">
    <text evidence="3">The sequence shown here is derived from an EMBL/GenBank/DDBJ whole genome shotgun (WGS) entry which is preliminary data.</text>
</comment>
<keyword evidence="4" id="KW-1185">Reference proteome</keyword>
<accession>A0A433SII2</accession>
<dbReference type="GO" id="GO:0031146">
    <property type="term" value="P:SCF-dependent proteasomal ubiquitin-dependent protein catabolic process"/>
    <property type="evidence" value="ECO:0007669"/>
    <property type="project" value="InterPro"/>
</dbReference>
<dbReference type="InterPro" id="IPR032675">
    <property type="entry name" value="LRR_dom_sf"/>
</dbReference>
<evidence type="ECO:0000313" key="4">
    <source>
        <dbReference type="Proteomes" id="UP000271974"/>
    </source>
</evidence>
<organism evidence="3 4">
    <name type="scientific">Elysia chlorotica</name>
    <name type="common">Eastern emerald elysia</name>
    <name type="synonym">Sea slug</name>
    <dbReference type="NCBI Taxonomy" id="188477"/>
    <lineage>
        <taxon>Eukaryota</taxon>
        <taxon>Metazoa</taxon>
        <taxon>Spiralia</taxon>
        <taxon>Lophotrochozoa</taxon>
        <taxon>Mollusca</taxon>
        <taxon>Gastropoda</taxon>
        <taxon>Heterobranchia</taxon>
        <taxon>Euthyneura</taxon>
        <taxon>Panpulmonata</taxon>
        <taxon>Sacoglossa</taxon>
        <taxon>Placobranchoidea</taxon>
        <taxon>Plakobranchidae</taxon>
        <taxon>Elysia</taxon>
    </lineage>
</organism>
<dbReference type="SUPFAM" id="SSF81383">
    <property type="entry name" value="F-box domain"/>
    <property type="match status" value="1"/>
</dbReference>
<dbReference type="OrthoDB" id="10024886at2759"/>
<feature type="region of interest" description="Disordered" evidence="1">
    <location>
        <begin position="1"/>
        <end position="37"/>
    </location>
</feature>
<dbReference type="Pfam" id="PF12937">
    <property type="entry name" value="F-box-like"/>
    <property type="match status" value="1"/>
</dbReference>
<dbReference type="EMBL" id="RQTK01002029">
    <property type="protein sequence ID" value="RUS68766.1"/>
    <property type="molecule type" value="Genomic_DNA"/>
</dbReference>
<dbReference type="Proteomes" id="UP000271974">
    <property type="component" value="Unassembled WGS sequence"/>
</dbReference>
<proteinExistence type="predicted"/>
<gene>
    <name evidence="3" type="ORF">EGW08_023474</name>
</gene>
<protein>
    <recommendedName>
        <fullName evidence="2">F-box domain-containing protein</fullName>
    </recommendedName>
</protein>
<feature type="domain" description="F-box" evidence="2">
    <location>
        <begin position="76"/>
        <end position="122"/>
    </location>
</feature>
<dbReference type="GO" id="GO:0000209">
    <property type="term" value="P:protein polyubiquitination"/>
    <property type="evidence" value="ECO:0007669"/>
    <property type="project" value="TreeGrafter"/>
</dbReference>
<dbReference type="GO" id="GO:0019005">
    <property type="term" value="C:SCF ubiquitin ligase complex"/>
    <property type="evidence" value="ECO:0007669"/>
    <property type="project" value="TreeGrafter"/>
</dbReference>
<dbReference type="PANTHER" id="PTHR16008">
    <property type="entry name" value="F-BOX ONLY PROTEIN 4"/>
    <property type="match status" value="1"/>
</dbReference>
<evidence type="ECO:0000256" key="1">
    <source>
        <dbReference type="SAM" id="MobiDB-lite"/>
    </source>
</evidence>
<dbReference type="AlphaFoldDB" id="A0A433SII2"/>
<dbReference type="InterPro" id="IPR001810">
    <property type="entry name" value="F-box_dom"/>
</dbReference>
<evidence type="ECO:0000259" key="2">
    <source>
        <dbReference type="PROSITE" id="PS50181"/>
    </source>
</evidence>
<dbReference type="Gene3D" id="3.80.10.10">
    <property type="entry name" value="Ribonuclease Inhibitor"/>
    <property type="match status" value="1"/>
</dbReference>
<sequence>MSAARPSRAHVSRKVRKKSGRGRDGSLSSGSQNKMSFGSQVDRYHRTSFPLVMDLSSEDEMQDSEGMMDTSEPLENLPFQQLPELCKIKIWSFLHQNDLGRCMLVCTDWRRLLEKPQFWSSVRFSSLSSSCLPQDRIGPVHTDPVCHHCFRKRVFSFSQFLARIHPVVKEFQFCLDLSHPTDQFNAVVEQFLETANLNSLTHAEMNWKESPSRAPLDQESVQDYMYRYRRRQRMFSRIFDTFVTLSPQISTLVMPFDWTDKNIKNLCRLTGLEKLVLEKYGIFNHIFTQDHLTMLMKNLVNLKKLLLEVWIPANNNRGMEVYSIESPSLTFLDISQCKGFYIKKLNTPNLLNLRIARHPWRKMLLQTQSPVLPCVCQVLLDGAPKLQEVNGFHLERNSLIHPNDELSTLMNTICCCLRHKTVSSIEMYGM</sequence>
<reference evidence="3 4" key="1">
    <citation type="submission" date="2019-01" db="EMBL/GenBank/DDBJ databases">
        <title>A draft genome assembly of the solar-powered sea slug Elysia chlorotica.</title>
        <authorList>
            <person name="Cai H."/>
            <person name="Li Q."/>
            <person name="Fang X."/>
            <person name="Li J."/>
            <person name="Curtis N.E."/>
            <person name="Altenburger A."/>
            <person name="Shibata T."/>
            <person name="Feng M."/>
            <person name="Maeda T."/>
            <person name="Schwartz J.A."/>
            <person name="Shigenobu S."/>
            <person name="Lundholm N."/>
            <person name="Nishiyama T."/>
            <person name="Yang H."/>
            <person name="Hasebe M."/>
            <person name="Li S."/>
            <person name="Pierce S.K."/>
            <person name="Wang J."/>
        </authorList>
    </citation>
    <scope>NUCLEOTIDE SEQUENCE [LARGE SCALE GENOMIC DNA]</scope>
    <source>
        <strain evidence="3">EC2010</strain>
        <tissue evidence="3">Whole organism of an adult</tissue>
    </source>
</reference>
<name>A0A433SII2_ELYCH</name>
<dbReference type="PROSITE" id="PS50181">
    <property type="entry name" value="FBOX"/>
    <property type="match status" value="1"/>
</dbReference>